<accession>A0A843TUS1</accession>
<dbReference type="GO" id="GO:0005524">
    <property type="term" value="F:ATP binding"/>
    <property type="evidence" value="ECO:0007669"/>
    <property type="project" value="InterPro"/>
</dbReference>
<evidence type="ECO:0000256" key="1">
    <source>
        <dbReference type="ARBA" id="ARBA00022723"/>
    </source>
</evidence>
<dbReference type="SUPFAM" id="SSF55973">
    <property type="entry name" value="S-adenosylmethionine synthetase"/>
    <property type="match status" value="1"/>
</dbReference>
<evidence type="ECO:0000313" key="2">
    <source>
        <dbReference type="EMBL" id="MQL74961.1"/>
    </source>
</evidence>
<comment type="caution">
    <text evidence="2">The sequence shown here is derived from an EMBL/GenBank/DDBJ whole genome shotgun (WGS) entry which is preliminary data.</text>
</comment>
<dbReference type="EMBL" id="NMUH01000229">
    <property type="protein sequence ID" value="MQL74961.1"/>
    <property type="molecule type" value="Genomic_DNA"/>
</dbReference>
<keyword evidence="1" id="KW-0479">Metal-binding</keyword>
<dbReference type="Proteomes" id="UP000652761">
    <property type="component" value="Unassembled WGS sequence"/>
</dbReference>
<dbReference type="PANTHER" id="PTHR11964">
    <property type="entry name" value="S-ADENOSYLMETHIONINE SYNTHETASE"/>
    <property type="match status" value="1"/>
</dbReference>
<dbReference type="InterPro" id="IPR022636">
    <property type="entry name" value="S-AdoMet_synthetase_sfam"/>
</dbReference>
<dbReference type="GO" id="GO:0006556">
    <property type="term" value="P:S-adenosylmethionine biosynthetic process"/>
    <property type="evidence" value="ECO:0007669"/>
    <property type="project" value="InterPro"/>
</dbReference>
<evidence type="ECO:0000313" key="3">
    <source>
        <dbReference type="Proteomes" id="UP000652761"/>
    </source>
</evidence>
<dbReference type="Gene3D" id="3.30.300.10">
    <property type="match status" value="1"/>
</dbReference>
<gene>
    <name evidence="2" type="ORF">Taro_007339</name>
</gene>
<proteinExistence type="predicted"/>
<dbReference type="GO" id="GO:0004478">
    <property type="term" value="F:methionine adenosyltransferase activity"/>
    <property type="evidence" value="ECO:0007669"/>
    <property type="project" value="InterPro"/>
</dbReference>
<dbReference type="InterPro" id="IPR002133">
    <property type="entry name" value="S-AdoMet_synthetase"/>
</dbReference>
<sequence>MDWPAVASPVTIYPLRDFGPFAGGGLGYGALLGISIQGCYIPSWHWRHFWRHCPSLDLLPDYHSSDTSSSPCANIVDHHVHVRQADFFIRNRPFFEFSRSLLSCETCAKGNMVMVFGRITTKAIVGRKKFLHYTYCSIELVYDDVNLYANHSQVLANIEQQSPDVTQTHMATTLGAPRRSTSEI</sequence>
<reference evidence="2" key="1">
    <citation type="submission" date="2017-07" db="EMBL/GenBank/DDBJ databases">
        <title>Taro Niue Genome Assembly and Annotation.</title>
        <authorList>
            <person name="Atibalentja N."/>
            <person name="Keating K."/>
            <person name="Fields C.J."/>
        </authorList>
    </citation>
    <scope>NUCLEOTIDE SEQUENCE</scope>
    <source>
        <strain evidence="2">Niue_2</strain>
        <tissue evidence="2">Leaf</tissue>
    </source>
</reference>
<dbReference type="GO" id="GO:0046872">
    <property type="term" value="F:metal ion binding"/>
    <property type="evidence" value="ECO:0007669"/>
    <property type="project" value="UniProtKB-KW"/>
</dbReference>
<protein>
    <submittedName>
        <fullName evidence="2">Uncharacterized protein</fullName>
    </submittedName>
</protein>
<organism evidence="2 3">
    <name type="scientific">Colocasia esculenta</name>
    <name type="common">Wild taro</name>
    <name type="synonym">Arum esculentum</name>
    <dbReference type="NCBI Taxonomy" id="4460"/>
    <lineage>
        <taxon>Eukaryota</taxon>
        <taxon>Viridiplantae</taxon>
        <taxon>Streptophyta</taxon>
        <taxon>Embryophyta</taxon>
        <taxon>Tracheophyta</taxon>
        <taxon>Spermatophyta</taxon>
        <taxon>Magnoliopsida</taxon>
        <taxon>Liliopsida</taxon>
        <taxon>Araceae</taxon>
        <taxon>Aroideae</taxon>
        <taxon>Colocasieae</taxon>
        <taxon>Colocasia</taxon>
    </lineage>
</organism>
<keyword evidence="3" id="KW-1185">Reference proteome</keyword>
<name>A0A843TUS1_COLES</name>
<dbReference type="AlphaFoldDB" id="A0A843TUS1"/>